<feature type="coiled-coil region" evidence="1">
    <location>
        <begin position="38"/>
        <end position="65"/>
    </location>
</feature>
<name>A0A0G1R8C0_9BACT</name>
<proteinExistence type="predicted"/>
<dbReference type="Pfam" id="PF04977">
    <property type="entry name" value="DivIC"/>
    <property type="match status" value="1"/>
</dbReference>
<keyword evidence="1" id="KW-0175">Coiled coil</keyword>
<comment type="caution">
    <text evidence="2">The sequence shown here is derived from an EMBL/GenBank/DDBJ whole genome shotgun (WGS) entry which is preliminary data.</text>
</comment>
<dbReference type="AlphaFoldDB" id="A0A0G1R8C0"/>
<dbReference type="InterPro" id="IPR007060">
    <property type="entry name" value="FtsL/DivIC"/>
</dbReference>
<evidence type="ECO:0008006" key="4">
    <source>
        <dbReference type="Google" id="ProtNLM"/>
    </source>
</evidence>
<dbReference type="Proteomes" id="UP000034175">
    <property type="component" value="Unassembled WGS sequence"/>
</dbReference>
<protein>
    <recommendedName>
        <fullName evidence="4">Septum formation initiator</fullName>
    </recommendedName>
</protein>
<evidence type="ECO:0000256" key="1">
    <source>
        <dbReference type="SAM" id="Coils"/>
    </source>
</evidence>
<sequence length="136" mass="15870">MPSEGPIKKIFLSRWFLAASLIAAVLVAFAYARAYYQDFQVRKEIERLQEDVRSLETKKLSALQVLDYVKSFAFVEEKARTELNLAKPGERVSVFLTTSSFASRIRQDSGDMLEWRRLSNYKKWARYFMGRGIKDE</sequence>
<reference evidence="2 3" key="1">
    <citation type="journal article" date="2015" name="Nature">
        <title>rRNA introns, odd ribosomes, and small enigmatic genomes across a large radiation of phyla.</title>
        <authorList>
            <person name="Brown C.T."/>
            <person name="Hug L.A."/>
            <person name="Thomas B.C."/>
            <person name="Sharon I."/>
            <person name="Castelle C.J."/>
            <person name="Singh A."/>
            <person name="Wilkins M.J."/>
            <person name="Williams K.H."/>
            <person name="Banfield J.F."/>
        </authorList>
    </citation>
    <scope>NUCLEOTIDE SEQUENCE [LARGE SCALE GENOMIC DNA]</scope>
</reference>
<dbReference type="EMBL" id="LCMA01000010">
    <property type="protein sequence ID" value="KKU26298.1"/>
    <property type="molecule type" value="Genomic_DNA"/>
</dbReference>
<gene>
    <name evidence="2" type="ORF">UX39_C0010G0010</name>
</gene>
<organism evidence="2 3">
    <name type="scientific">Candidatus Magasanikbacteria bacterium GW2011_GWA2_46_17</name>
    <dbReference type="NCBI Taxonomy" id="1619042"/>
    <lineage>
        <taxon>Bacteria</taxon>
        <taxon>Candidatus Magasanikiibacteriota</taxon>
    </lineage>
</organism>
<accession>A0A0G1R8C0</accession>
<evidence type="ECO:0000313" key="3">
    <source>
        <dbReference type="Proteomes" id="UP000034175"/>
    </source>
</evidence>
<evidence type="ECO:0000313" key="2">
    <source>
        <dbReference type="EMBL" id="KKU26298.1"/>
    </source>
</evidence>